<protein>
    <submittedName>
        <fullName evidence="1">Uncharacterized protein</fullName>
    </submittedName>
</protein>
<gene>
    <name evidence="1" type="ORF">A245_47695</name>
</gene>
<evidence type="ECO:0000313" key="2">
    <source>
        <dbReference type="Proteomes" id="UP000018849"/>
    </source>
</evidence>
<sequence>MTTSKGTNATYLRPFASFLLYEWDTPPTAPTVAAALAGLQAPLMFTLPISMRVVDGISVKKLAGVAASAFYVVHHSRPAWTNDPSVVDVVHHAVILLSYKRYLGVVVSDPGLRLIVERELANHSTVKKLDSDELENALVRETPLRTLWLRSAHRPNRRKADSKVLTGQYLQEALNPLDDRTFTSPSMRAEAQLNPVGKASVVGVTTQRSYVWLGPCQSFAELQNAFKSLADYLTQRRSTQRKAIPVLAKALAKSPKVGDVVQAFDFSFLASYAIAGLDQPTLAALEDTEADLGIDTVGSAGQDFLLAITDAKHPNSQCPQGLWQVIVEVKLGAARTTVSASLSDTSAGWPSWGMFKTLFDQKHLWSVWYESGQTFSDGDWIWVDPRNSAYEGEILSAVFDDKRWEVSQEKPLQGRSVQWDDIGNSTDRSLFSWWIHEGYAFCFPSVKSPFSSGEFALALCDDGAGEIGDFIMLVKHAGFATKTNPSSLAVIVVHLKGAANSKKRGMAPKQYEEVLGQATKNLSWMYLPDLAKGLKQDLMSGKNLLWSWNGQAFDKVLQHKQKLAKSAPQLKLLDAFNGRRAHSFVVVVQPHQDADDFITAMAQSPVDYKTRLLTTLLCAAHGACSGSSATLKVVMSKT</sequence>
<name>A0A656JID6_PSESF</name>
<dbReference type="Proteomes" id="UP000018849">
    <property type="component" value="Unassembled WGS sequence"/>
</dbReference>
<evidence type="ECO:0000313" key="1">
    <source>
        <dbReference type="EMBL" id="EPN26699.1"/>
    </source>
</evidence>
<comment type="caution">
    <text evidence="1">The sequence shown here is derived from an EMBL/GenBank/DDBJ whole genome shotgun (WGS) entry which is preliminary data.</text>
</comment>
<dbReference type="EMBL" id="AOKF01004078">
    <property type="protein sequence ID" value="EPN26699.1"/>
    <property type="molecule type" value="Genomic_DNA"/>
</dbReference>
<reference evidence="1 2" key="1">
    <citation type="journal article" date="2013" name="PLoS Pathog.">
        <title>Genomic analysis of the Kiwifruit pathogen Pseudomonas syringae pv. actinidiae provides insight into the origins of an emergent plant disease.</title>
        <authorList>
            <person name="McCann H.C."/>
            <person name="Rikkerink E.H."/>
            <person name="Bertels F."/>
            <person name="Fiers M."/>
            <person name="Lu A."/>
            <person name="Rees-George J."/>
            <person name="Andersen M.T."/>
            <person name="Gleave A.P."/>
            <person name="Haubold B."/>
            <person name="Wohlers M.W."/>
            <person name="Guttman D.S."/>
            <person name="Wang P.W."/>
            <person name="Straub C."/>
            <person name="Vanneste J.L."/>
            <person name="Rainey P.B."/>
            <person name="Templeton M.D."/>
        </authorList>
    </citation>
    <scope>NUCLEOTIDE SEQUENCE [LARGE SCALE GENOMIC DNA]</scope>
    <source>
        <strain evidence="1 2">ICMP 19096</strain>
    </source>
</reference>
<proteinExistence type="predicted"/>
<organism evidence="1 2">
    <name type="scientific">Pseudomonas syringae pv. actinidiae ICMP 19096</name>
    <dbReference type="NCBI Taxonomy" id="1194405"/>
    <lineage>
        <taxon>Bacteria</taxon>
        <taxon>Pseudomonadati</taxon>
        <taxon>Pseudomonadota</taxon>
        <taxon>Gammaproteobacteria</taxon>
        <taxon>Pseudomonadales</taxon>
        <taxon>Pseudomonadaceae</taxon>
        <taxon>Pseudomonas</taxon>
        <taxon>Pseudomonas syringae</taxon>
    </lineage>
</organism>
<dbReference type="AlphaFoldDB" id="A0A656JID6"/>
<accession>A0A656JID6</accession>